<dbReference type="EMBL" id="CP061799">
    <property type="protein sequence ID" value="QTA81699.1"/>
    <property type="molecule type" value="Genomic_DNA"/>
</dbReference>
<protein>
    <submittedName>
        <fullName evidence="1">ABC transporter, substrate-binding protein</fullName>
    </submittedName>
</protein>
<reference evidence="1" key="1">
    <citation type="journal article" date="2021" name="Microb. Physiol.">
        <title>Proteogenomic Insights into the Physiology of Marine, Sulfate-Reducing, Filamentous Desulfonema limicola and Desulfonema magnum.</title>
        <authorList>
            <person name="Schnaars V."/>
            <person name="Wohlbrand L."/>
            <person name="Scheve S."/>
            <person name="Hinrichs C."/>
            <person name="Reinhardt R."/>
            <person name="Rabus R."/>
        </authorList>
    </citation>
    <scope>NUCLEOTIDE SEQUENCE</scope>
    <source>
        <strain evidence="1">5ac10</strain>
    </source>
</reference>
<proteinExistence type="predicted"/>
<name>A0A975BAK8_9BACT</name>
<evidence type="ECO:0000313" key="1">
    <source>
        <dbReference type="EMBL" id="QTA81699.1"/>
    </source>
</evidence>
<accession>A0A975BAK8</accession>
<dbReference type="Pfam" id="PF04392">
    <property type="entry name" value="ABC_sub_bind"/>
    <property type="match status" value="1"/>
</dbReference>
<gene>
    <name evidence="1" type="ORF">dnl_40420</name>
</gene>
<dbReference type="PANTHER" id="PTHR35271">
    <property type="entry name" value="ABC TRANSPORTER, SUBSTRATE-BINDING LIPOPROTEIN-RELATED"/>
    <property type="match status" value="1"/>
</dbReference>
<organism evidence="1 2">
    <name type="scientific">Desulfonema limicola</name>
    <dbReference type="NCBI Taxonomy" id="45656"/>
    <lineage>
        <taxon>Bacteria</taxon>
        <taxon>Pseudomonadati</taxon>
        <taxon>Thermodesulfobacteriota</taxon>
        <taxon>Desulfobacteria</taxon>
        <taxon>Desulfobacterales</taxon>
        <taxon>Desulfococcaceae</taxon>
        <taxon>Desulfonema</taxon>
    </lineage>
</organism>
<keyword evidence="2" id="KW-1185">Reference proteome</keyword>
<dbReference type="Proteomes" id="UP000663720">
    <property type="component" value="Chromosome"/>
</dbReference>
<dbReference type="PANTHER" id="PTHR35271:SF1">
    <property type="entry name" value="ABC TRANSPORTER, SUBSTRATE-BINDING LIPOPROTEIN"/>
    <property type="match status" value="1"/>
</dbReference>
<sequence length="304" mass="34618">MKKINFKYILFFACLFLAVIEPLYAGQPKILILNSNSEIEKYKIVQEEFKKTISNPFRDVDLGDIDRQYNMLSELKEYKADIIYCIGAKACSFANKHFDSPLVFSSIINWQRMSLPSAAYGVSNELNARMPIFMFRSIFPKIKKIGILYSKEYTLQWFNETRAQANELEINILGMAVSKNRAVRGLNEIINDIDALWLIPDPLVISEKKYLYEILDQCDKKKIPVFSYHNAFVNLGAVMSVSVDDPTIGRQAAGIVTELIAGETPSDKVQFPAGSNISLNLKKVKEYNLEYNRDALGLVNNILK</sequence>
<dbReference type="RefSeq" id="WP_207687706.1">
    <property type="nucleotide sequence ID" value="NZ_CP061799.1"/>
</dbReference>
<dbReference type="InterPro" id="IPR007487">
    <property type="entry name" value="ABC_transpt-TYRBP-like"/>
</dbReference>
<dbReference type="AlphaFoldDB" id="A0A975BAK8"/>
<evidence type="ECO:0000313" key="2">
    <source>
        <dbReference type="Proteomes" id="UP000663720"/>
    </source>
</evidence>
<dbReference type="KEGG" id="dli:dnl_40420"/>
<dbReference type="Gene3D" id="3.40.50.2300">
    <property type="match status" value="2"/>
</dbReference>